<keyword evidence="1" id="KW-0472">Membrane</keyword>
<keyword evidence="1" id="KW-0812">Transmembrane</keyword>
<sequence length="174" mass="19375">MNKIVFITFIIIISIVLFGFPREIQAHCPLCVAGAGVGLTLSRLLGIDDSITGVWLGAFLGAMAFWTQRLLASKNKNFSSTFFGIFIYLGIFAATIWSFYKYNLILKHGDIFGLDKLTFGMVIGGSLFYIVDIVNGIIIMRHGRSFFPYQRLVTGLGSMFLLSGAVFILINYYI</sequence>
<dbReference type="AlphaFoldDB" id="A0A1F7YGM1"/>
<keyword evidence="1" id="KW-1133">Transmembrane helix</keyword>
<feature type="transmembrane region" description="Helical" evidence="1">
    <location>
        <begin position="152"/>
        <end position="173"/>
    </location>
</feature>
<dbReference type="EMBL" id="MGGL01000011">
    <property type="protein sequence ID" value="OGM26486.1"/>
    <property type="molecule type" value="Genomic_DNA"/>
</dbReference>
<feature type="transmembrane region" description="Helical" evidence="1">
    <location>
        <begin position="78"/>
        <end position="99"/>
    </location>
</feature>
<accession>A0A1F7YGM1</accession>
<evidence type="ECO:0000313" key="2">
    <source>
        <dbReference type="EMBL" id="OGM26486.1"/>
    </source>
</evidence>
<evidence type="ECO:0000256" key="1">
    <source>
        <dbReference type="SAM" id="Phobius"/>
    </source>
</evidence>
<reference evidence="2 3" key="1">
    <citation type="journal article" date="2016" name="Nat. Commun.">
        <title>Thousands of microbial genomes shed light on interconnected biogeochemical processes in an aquifer system.</title>
        <authorList>
            <person name="Anantharaman K."/>
            <person name="Brown C.T."/>
            <person name="Hug L.A."/>
            <person name="Sharon I."/>
            <person name="Castelle C.J."/>
            <person name="Probst A.J."/>
            <person name="Thomas B.C."/>
            <person name="Singh A."/>
            <person name="Wilkins M.J."/>
            <person name="Karaoz U."/>
            <person name="Brodie E.L."/>
            <person name="Williams K.H."/>
            <person name="Hubbard S.S."/>
            <person name="Banfield J.F."/>
        </authorList>
    </citation>
    <scope>NUCLEOTIDE SEQUENCE [LARGE SCALE GENOMIC DNA]</scope>
</reference>
<name>A0A1F7YGM1_9BACT</name>
<dbReference type="Proteomes" id="UP000179221">
    <property type="component" value="Unassembled WGS sequence"/>
</dbReference>
<proteinExistence type="predicted"/>
<protein>
    <submittedName>
        <fullName evidence="2">Uncharacterized protein</fullName>
    </submittedName>
</protein>
<feature type="transmembrane region" description="Helical" evidence="1">
    <location>
        <begin position="119"/>
        <end position="140"/>
    </location>
</feature>
<organism evidence="2 3">
    <name type="scientific">Candidatus Woesebacteria bacterium RIFCSPHIGHO2_01_FULL_40_22</name>
    <dbReference type="NCBI Taxonomy" id="1802499"/>
    <lineage>
        <taxon>Bacteria</taxon>
        <taxon>Candidatus Woeseibacteriota</taxon>
    </lineage>
</organism>
<comment type="caution">
    <text evidence="2">The sequence shown here is derived from an EMBL/GenBank/DDBJ whole genome shotgun (WGS) entry which is preliminary data.</text>
</comment>
<evidence type="ECO:0000313" key="3">
    <source>
        <dbReference type="Proteomes" id="UP000179221"/>
    </source>
</evidence>
<feature type="transmembrane region" description="Helical" evidence="1">
    <location>
        <begin position="50"/>
        <end position="66"/>
    </location>
</feature>
<gene>
    <name evidence="2" type="ORF">A2628_03025</name>
</gene>